<dbReference type="InterPro" id="IPR001309">
    <property type="entry name" value="Pept_C14_p20"/>
</dbReference>
<dbReference type="InterPro" id="IPR011600">
    <property type="entry name" value="Pept_C14_caspase"/>
</dbReference>
<keyword evidence="2" id="KW-0645">Protease</keyword>
<evidence type="ECO:0000256" key="1">
    <source>
        <dbReference type="ARBA" id="ARBA00010134"/>
    </source>
</evidence>
<dbReference type="GO" id="GO:0006915">
    <property type="term" value="P:apoptotic process"/>
    <property type="evidence" value="ECO:0007669"/>
    <property type="project" value="UniProtKB-KW"/>
</dbReference>
<dbReference type="InterPro" id="IPR015917">
    <property type="entry name" value="Pept_C14A"/>
</dbReference>
<evidence type="ECO:0000313" key="7">
    <source>
        <dbReference type="Proteomes" id="UP000288716"/>
    </source>
</evidence>
<feature type="domain" description="Caspase family p20" evidence="5">
    <location>
        <begin position="5"/>
        <end position="134"/>
    </location>
</feature>
<evidence type="ECO:0000256" key="2">
    <source>
        <dbReference type="ARBA" id="ARBA00022670"/>
    </source>
</evidence>
<dbReference type="AlphaFoldDB" id="A0A443RSH9"/>
<dbReference type="VEuPathDB" id="VectorBase:LDEU013749"/>
<dbReference type="Gene3D" id="3.40.50.1460">
    <property type="match status" value="1"/>
</dbReference>
<comment type="similarity">
    <text evidence="1">Belongs to the peptidase C14A family.</text>
</comment>
<dbReference type="SUPFAM" id="SSF52129">
    <property type="entry name" value="Caspase-like"/>
    <property type="match status" value="1"/>
</dbReference>
<reference evidence="6 7" key="1">
    <citation type="journal article" date="2018" name="Gigascience">
        <title>Genomes of trombidid mites reveal novel predicted allergens and laterally-transferred genes associated with secondary metabolism.</title>
        <authorList>
            <person name="Dong X."/>
            <person name="Chaisiri K."/>
            <person name="Xia D."/>
            <person name="Armstrong S.D."/>
            <person name="Fang Y."/>
            <person name="Donnelly M.J."/>
            <person name="Kadowaki T."/>
            <person name="McGarry J.W."/>
            <person name="Darby A.C."/>
            <person name="Makepeace B.L."/>
        </authorList>
    </citation>
    <scope>NUCLEOTIDE SEQUENCE [LARGE SCALE GENOMIC DNA]</scope>
    <source>
        <strain evidence="6">UoL-UT</strain>
    </source>
</reference>
<dbReference type="Pfam" id="PF00656">
    <property type="entry name" value="Peptidase_C14"/>
    <property type="match status" value="1"/>
</dbReference>
<comment type="caution">
    <text evidence="6">The sequence shown here is derived from an EMBL/GenBank/DDBJ whole genome shotgun (WGS) entry which is preliminary data.</text>
</comment>
<dbReference type="SMART" id="SM00115">
    <property type="entry name" value="CASc"/>
    <property type="match status" value="1"/>
</dbReference>
<sequence length="215" mass="24442">MNNPSPGICLIININKFALCSTPEREGSQVDVNNIEKLFKAFNYEVITHIDLTAEKITHVIEKCLKNKTKDIDSFVLFVMSHGQSMNDGSLKIYGSDGHLADVDEIINLFNEEKCPTLKWKPKLLFFNFCRGEFFARDTEKSISDIKNEGICSDSESDVDDSEAASDSVRAYKPSKQKPIFRDILVEWRSANQGNMRELIVGTRLCKEILINLRK</sequence>
<feature type="non-terminal residue" evidence="6">
    <location>
        <position position="215"/>
    </location>
</feature>
<gene>
    <name evidence="6" type="ORF">B4U80_14643</name>
</gene>
<dbReference type="PANTHER" id="PTHR47901:SF8">
    <property type="entry name" value="CASPASE-3"/>
    <property type="match status" value="1"/>
</dbReference>
<proteinExistence type="inferred from homology"/>
<dbReference type="InterPro" id="IPR029030">
    <property type="entry name" value="Caspase-like_dom_sf"/>
</dbReference>
<accession>A0A443RSH9</accession>
<evidence type="ECO:0000256" key="4">
    <source>
        <dbReference type="ARBA" id="ARBA00022801"/>
    </source>
</evidence>
<keyword evidence="3" id="KW-0053">Apoptosis</keyword>
<dbReference type="GO" id="GO:0006508">
    <property type="term" value="P:proteolysis"/>
    <property type="evidence" value="ECO:0007669"/>
    <property type="project" value="UniProtKB-KW"/>
</dbReference>
<dbReference type="InterPro" id="IPR002398">
    <property type="entry name" value="Pept_C14"/>
</dbReference>
<dbReference type="Proteomes" id="UP000288716">
    <property type="component" value="Unassembled WGS sequence"/>
</dbReference>
<dbReference type="STRING" id="299467.A0A443RSH9"/>
<organism evidence="6 7">
    <name type="scientific">Leptotrombidium deliense</name>
    <dbReference type="NCBI Taxonomy" id="299467"/>
    <lineage>
        <taxon>Eukaryota</taxon>
        <taxon>Metazoa</taxon>
        <taxon>Ecdysozoa</taxon>
        <taxon>Arthropoda</taxon>
        <taxon>Chelicerata</taxon>
        <taxon>Arachnida</taxon>
        <taxon>Acari</taxon>
        <taxon>Acariformes</taxon>
        <taxon>Trombidiformes</taxon>
        <taxon>Prostigmata</taxon>
        <taxon>Anystina</taxon>
        <taxon>Parasitengona</taxon>
        <taxon>Trombiculoidea</taxon>
        <taxon>Trombiculidae</taxon>
        <taxon>Leptotrombidium</taxon>
    </lineage>
</organism>
<dbReference type="PANTHER" id="PTHR47901">
    <property type="entry name" value="CASPASE RECRUITMENT DOMAIN-CONTAINING PROTEIN 18"/>
    <property type="match status" value="1"/>
</dbReference>
<keyword evidence="7" id="KW-1185">Reference proteome</keyword>
<evidence type="ECO:0000259" key="5">
    <source>
        <dbReference type="PROSITE" id="PS50208"/>
    </source>
</evidence>
<dbReference type="GO" id="GO:0004197">
    <property type="term" value="F:cysteine-type endopeptidase activity"/>
    <property type="evidence" value="ECO:0007669"/>
    <property type="project" value="InterPro"/>
</dbReference>
<dbReference type="EMBL" id="NCKV01042215">
    <property type="protein sequence ID" value="RWS18291.1"/>
    <property type="molecule type" value="Genomic_DNA"/>
</dbReference>
<evidence type="ECO:0000313" key="6">
    <source>
        <dbReference type="EMBL" id="RWS18291.1"/>
    </source>
</evidence>
<name>A0A443RSH9_9ACAR</name>
<keyword evidence="4" id="KW-0378">Hydrolase</keyword>
<dbReference type="PROSITE" id="PS50208">
    <property type="entry name" value="CASPASE_P20"/>
    <property type="match status" value="1"/>
</dbReference>
<dbReference type="PRINTS" id="PR00376">
    <property type="entry name" value="IL1BCENZYME"/>
</dbReference>
<evidence type="ECO:0000256" key="3">
    <source>
        <dbReference type="ARBA" id="ARBA00022703"/>
    </source>
</evidence>
<dbReference type="OrthoDB" id="6044770at2759"/>
<protein>
    <submittedName>
        <fullName evidence="6">Caspase-7-like protein</fullName>
    </submittedName>
</protein>